<comment type="caution">
    <text evidence="1">The sequence shown here is derived from an EMBL/GenBank/DDBJ whole genome shotgun (WGS) entry which is preliminary data.</text>
</comment>
<reference evidence="1" key="2">
    <citation type="submission" date="2023-06" db="EMBL/GenBank/DDBJ databases">
        <authorList>
            <person name="Ma L."/>
            <person name="Liu K.-W."/>
            <person name="Li Z."/>
            <person name="Hsiao Y.-Y."/>
            <person name="Qi Y."/>
            <person name="Fu T."/>
            <person name="Tang G."/>
            <person name="Zhang D."/>
            <person name="Sun W.-H."/>
            <person name="Liu D.-K."/>
            <person name="Li Y."/>
            <person name="Chen G.-Z."/>
            <person name="Liu X.-D."/>
            <person name="Liao X.-Y."/>
            <person name="Jiang Y.-T."/>
            <person name="Yu X."/>
            <person name="Hao Y."/>
            <person name="Huang J."/>
            <person name="Zhao X.-W."/>
            <person name="Ke S."/>
            <person name="Chen Y.-Y."/>
            <person name="Wu W.-L."/>
            <person name="Hsu J.-L."/>
            <person name="Lin Y.-F."/>
            <person name="Huang M.-D."/>
            <person name="Li C.-Y."/>
            <person name="Huang L."/>
            <person name="Wang Z.-W."/>
            <person name="Zhao X."/>
            <person name="Zhong W.-Y."/>
            <person name="Peng D.-H."/>
            <person name="Ahmad S."/>
            <person name="Lan S."/>
            <person name="Zhang J.-S."/>
            <person name="Tsai W.-C."/>
            <person name="Van De Peer Y."/>
            <person name="Liu Z.-J."/>
        </authorList>
    </citation>
    <scope>NUCLEOTIDE SEQUENCE</scope>
    <source>
        <strain evidence="1">CP</strain>
        <tissue evidence="1">Leaves</tissue>
    </source>
</reference>
<reference evidence="1" key="1">
    <citation type="journal article" date="2023" name="Nat. Commun.">
        <title>Diploid and tetraploid genomes of Acorus and the evolution of monocots.</title>
        <authorList>
            <person name="Ma L."/>
            <person name="Liu K.W."/>
            <person name="Li Z."/>
            <person name="Hsiao Y.Y."/>
            <person name="Qi Y."/>
            <person name="Fu T."/>
            <person name="Tang G.D."/>
            <person name="Zhang D."/>
            <person name="Sun W.H."/>
            <person name="Liu D.K."/>
            <person name="Li Y."/>
            <person name="Chen G.Z."/>
            <person name="Liu X.D."/>
            <person name="Liao X.Y."/>
            <person name="Jiang Y.T."/>
            <person name="Yu X."/>
            <person name="Hao Y."/>
            <person name="Huang J."/>
            <person name="Zhao X.W."/>
            <person name="Ke S."/>
            <person name="Chen Y.Y."/>
            <person name="Wu W.L."/>
            <person name="Hsu J.L."/>
            <person name="Lin Y.F."/>
            <person name="Huang M.D."/>
            <person name="Li C.Y."/>
            <person name="Huang L."/>
            <person name="Wang Z.W."/>
            <person name="Zhao X."/>
            <person name="Zhong W.Y."/>
            <person name="Peng D.H."/>
            <person name="Ahmad S."/>
            <person name="Lan S."/>
            <person name="Zhang J.S."/>
            <person name="Tsai W.C."/>
            <person name="Van de Peer Y."/>
            <person name="Liu Z.J."/>
        </authorList>
    </citation>
    <scope>NUCLEOTIDE SEQUENCE</scope>
    <source>
        <strain evidence="1">CP</strain>
    </source>
</reference>
<name>A0AAV9C7T8_ACOCL</name>
<sequence>MNLTLSLLQQMNMKNSNSTFLQPHRRNLTHRSPHPHRLPPTIAPLAQLPLAIAPLRPTGKPFVASCKPRCPNPPSPPWPKHPVQIWFFLLLLHQQRSGSRASHYARRGKYLGIQPSSRGQAKN</sequence>
<dbReference type="AlphaFoldDB" id="A0AAV9C7T8"/>
<evidence type="ECO:0000313" key="1">
    <source>
        <dbReference type="EMBL" id="KAK1285205.1"/>
    </source>
</evidence>
<dbReference type="EMBL" id="JAUJYO010000020">
    <property type="protein sequence ID" value="KAK1285205.1"/>
    <property type="molecule type" value="Genomic_DNA"/>
</dbReference>
<evidence type="ECO:0000313" key="2">
    <source>
        <dbReference type="Proteomes" id="UP001180020"/>
    </source>
</evidence>
<proteinExistence type="predicted"/>
<protein>
    <submittedName>
        <fullName evidence="1">Uncharacterized protein</fullName>
    </submittedName>
</protein>
<keyword evidence="2" id="KW-1185">Reference proteome</keyword>
<organism evidence="1 2">
    <name type="scientific">Acorus calamus</name>
    <name type="common">Sweet flag</name>
    <dbReference type="NCBI Taxonomy" id="4465"/>
    <lineage>
        <taxon>Eukaryota</taxon>
        <taxon>Viridiplantae</taxon>
        <taxon>Streptophyta</taxon>
        <taxon>Embryophyta</taxon>
        <taxon>Tracheophyta</taxon>
        <taxon>Spermatophyta</taxon>
        <taxon>Magnoliopsida</taxon>
        <taxon>Liliopsida</taxon>
        <taxon>Acoraceae</taxon>
        <taxon>Acorus</taxon>
    </lineage>
</organism>
<dbReference type="Proteomes" id="UP001180020">
    <property type="component" value="Unassembled WGS sequence"/>
</dbReference>
<gene>
    <name evidence="1" type="ORF">QJS10_CPB20g00540</name>
</gene>
<accession>A0AAV9C7T8</accession>